<sequence>MNNADYSDQGSQKNLGGWLSLGGDPTHRLKNTETQKRSKIFSCNYCMRMFLSSQALGGHQNAHKRERGAVRQYQSHKMVTMASLPVNTSTIRSLCVLPHSIVNKSDKDRSGVRRHAGPITEIGTSWRTSTLEEAIDSKWPGSFHADELSGQQPANSTKLDLNLKL</sequence>
<dbReference type="EMBL" id="BAABME010003462">
    <property type="protein sequence ID" value="GAA0158891.1"/>
    <property type="molecule type" value="Genomic_DNA"/>
</dbReference>
<comment type="caution">
    <text evidence="4">The sequence shown here is derived from an EMBL/GenBank/DDBJ whole genome shotgun (WGS) entry which is preliminary data.</text>
</comment>
<feature type="domain" description="C2H2-type" evidence="3">
    <location>
        <begin position="41"/>
        <end position="68"/>
    </location>
</feature>
<dbReference type="AlphaFoldDB" id="A0AAV3Q661"/>
<gene>
    <name evidence="4" type="ORF">LIER_15801</name>
</gene>
<keyword evidence="1" id="KW-0479">Metal-binding</keyword>
<keyword evidence="1" id="KW-0863">Zinc-finger</keyword>
<evidence type="ECO:0000256" key="1">
    <source>
        <dbReference type="PROSITE-ProRule" id="PRU00042"/>
    </source>
</evidence>
<dbReference type="PANTHER" id="PTHR47593">
    <property type="entry name" value="ZINC FINGER PROTEIN 4-LIKE"/>
    <property type="match status" value="1"/>
</dbReference>
<dbReference type="PROSITE" id="PS00028">
    <property type="entry name" value="ZINC_FINGER_C2H2_1"/>
    <property type="match status" value="1"/>
</dbReference>
<feature type="compositionally biased region" description="Polar residues" evidence="2">
    <location>
        <begin position="149"/>
        <end position="159"/>
    </location>
</feature>
<evidence type="ECO:0000256" key="2">
    <source>
        <dbReference type="SAM" id="MobiDB-lite"/>
    </source>
</evidence>
<evidence type="ECO:0000313" key="4">
    <source>
        <dbReference type="EMBL" id="GAA0158891.1"/>
    </source>
</evidence>
<dbReference type="InterPro" id="IPR036236">
    <property type="entry name" value="Znf_C2H2_sf"/>
</dbReference>
<dbReference type="PROSITE" id="PS50157">
    <property type="entry name" value="ZINC_FINGER_C2H2_2"/>
    <property type="match status" value="1"/>
</dbReference>
<reference evidence="4 5" key="1">
    <citation type="submission" date="2024-01" db="EMBL/GenBank/DDBJ databases">
        <title>The complete chloroplast genome sequence of Lithospermum erythrorhizon: insights into the phylogenetic relationship among Boraginaceae species and the maternal lineages of purple gromwells.</title>
        <authorList>
            <person name="Okada T."/>
            <person name="Watanabe K."/>
        </authorList>
    </citation>
    <scope>NUCLEOTIDE SEQUENCE [LARGE SCALE GENOMIC DNA]</scope>
</reference>
<dbReference type="SUPFAM" id="SSF57667">
    <property type="entry name" value="beta-beta-alpha zinc fingers"/>
    <property type="match status" value="1"/>
</dbReference>
<name>A0AAV3Q661_LITER</name>
<dbReference type="GO" id="GO:0008270">
    <property type="term" value="F:zinc ion binding"/>
    <property type="evidence" value="ECO:0007669"/>
    <property type="project" value="UniProtKB-KW"/>
</dbReference>
<accession>A0AAV3Q661</accession>
<dbReference type="PANTHER" id="PTHR47593:SF8">
    <property type="entry name" value="OS12G0581900 PROTEIN"/>
    <property type="match status" value="1"/>
</dbReference>
<feature type="region of interest" description="Disordered" evidence="2">
    <location>
        <begin position="142"/>
        <end position="165"/>
    </location>
</feature>
<protein>
    <recommendedName>
        <fullName evidence="3">C2H2-type domain-containing protein</fullName>
    </recommendedName>
</protein>
<dbReference type="InterPro" id="IPR053266">
    <property type="entry name" value="Zinc_finger_protein_7"/>
</dbReference>
<dbReference type="InterPro" id="IPR013087">
    <property type="entry name" value="Znf_C2H2_type"/>
</dbReference>
<proteinExistence type="predicted"/>
<organism evidence="4 5">
    <name type="scientific">Lithospermum erythrorhizon</name>
    <name type="common">Purple gromwell</name>
    <name type="synonym">Lithospermum officinale var. erythrorhizon</name>
    <dbReference type="NCBI Taxonomy" id="34254"/>
    <lineage>
        <taxon>Eukaryota</taxon>
        <taxon>Viridiplantae</taxon>
        <taxon>Streptophyta</taxon>
        <taxon>Embryophyta</taxon>
        <taxon>Tracheophyta</taxon>
        <taxon>Spermatophyta</taxon>
        <taxon>Magnoliopsida</taxon>
        <taxon>eudicotyledons</taxon>
        <taxon>Gunneridae</taxon>
        <taxon>Pentapetalae</taxon>
        <taxon>asterids</taxon>
        <taxon>lamiids</taxon>
        <taxon>Boraginales</taxon>
        <taxon>Boraginaceae</taxon>
        <taxon>Boraginoideae</taxon>
        <taxon>Lithospermeae</taxon>
        <taxon>Lithospermum</taxon>
    </lineage>
</organism>
<evidence type="ECO:0000259" key="3">
    <source>
        <dbReference type="PROSITE" id="PS50157"/>
    </source>
</evidence>
<keyword evidence="5" id="KW-1185">Reference proteome</keyword>
<keyword evidence="1" id="KW-0862">Zinc</keyword>
<dbReference type="Proteomes" id="UP001454036">
    <property type="component" value="Unassembled WGS sequence"/>
</dbReference>
<evidence type="ECO:0000313" key="5">
    <source>
        <dbReference type="Proteomes" id="UP001454036"/>
    </source>
</evidence>
<dbReference type="Gene3D" id="3.30.160.60">
    <property type="entry name" value="Classic Zinc Finger"/>
    <property type="match status" value="1"/>
</dbReference>